<dbReference type="EMBL" id="AZEC01000005">
    <property type="protein sequence ID" value="KRL13031.1"/>
    <property type="molecule type" value="Genomic_DNA"/>
</dbReference>
<dbReference type="RefSeq" id="WP_057819979.1">
    <property type="nucleotide sequence ID" value="NZ_AZEC01000005.1"/>
</dbReference>
<comment type="caution">
    <text evidence="1">The sequence shown here is derived from an EMBL/GenBank/DDBJ whole genome shotgun (WGS) entry which is preliminary data.</text>
</comment>
<evidence type="ECO:0000313" key="2">
    <source>
        <dbReference type="Proteomes" id="UP000051330"/>
    </source>
</evidence>
<dbReference type="Proteomes" id="UP000051330">
    <property type="component" value="Unassembled WGS sequence"/>
</dbReference>
<organism evidence="1 2">
    <name type="scientific">Schleiferilactobacillus perolens DSM 12744</name>
    <dbReference type="NCBI Taxonomy" id="1423792"/>
    <lineage>
        <taxon>Bacteria</taxon>
        <taxon>Bacillati</taxon>
        <taxon>Bacillota</taxon>
        <taxon>Bacilli</taxon>
        <taxon>Lactobacillales</taxon>
        <taxon>Lactobacillaceae</taxon>
        <taxon>Schleiferilactobacillus</taxon>
    </lineage>
</organism>
<evidence type="ECO:0008006" key="3">
    <source>
        <dbReference type="Google" id="ProtNLM"/>
    </source>
</evidence>
<dbReference type="PATRIC" id="fig|1423792.3.peg.2619"/>
<sequence>MTETISIKKWKDIKLQLLDDMIDGVSGEFMRIANDIPDCADFVLNPDGFITDLDKDGKRIVSTESSLAGKKFSEITDRVAAMRGLAATYDYLVTQYHGVEELPDGVDAFIPPKPKKG</sequence>
<dbReference type="STRING" id="1423792.FD09_GL002571"/>
<evidence type="ECO:0000313" key="1">
    <source>
        <dbReference type="EMBL" id="KRL13031.1"/>
    </source>
</evidence>
<reference evidence="1 2" key="1">
    <citation type="journal article" date="2015" name="Genome Announc.">
        <title>Expanding the biotechnology potential of lactobacilli through comparative genomics of 213 strains and associated genera.</title>
        <authorList>
            <person name="Sun Z."/>
            <person name="Harris H.M."/>
            <person name="McCann A."/>
            <person name="Guo C."/>
            <person name="Argimon S."/>
            <person name="Zhang W."/>
            <person name="Yang X."/>
            <person name="Jeffery I.B."/>
            <person name="Cooney J.C."/>
            <person name="Kagawa T.F."/>
            <person name="Liu W."/>
            <person name="Song Y."/>
            <person name="Salvetti E."/>
            <person name="Wrobel A."/>
            <person name="Rasinkangas P."/>
            <person name="Parkhill J."/>
            <person name="Rea M.C."/>
            <person name="O'Sullivan O."/>
            <person name="Ritari J."/>
            <person name="Douillard F.P."/>
            <person name="Paul Ross R."/>
            <person name="Yang R."/>
            <person name="Briner A.E."/>
            <person name="Felis G.E."/>
            <person name="de Vos W.M."/>
            <person name="Barrangou R."/>
            <person name="Klaenhammer T.R."/>
            <person name="Caufield P.W."/>
            <person name="Cui Y."/>
            <person name="Zhang H."/>
            <person name="O'Toole P.W."/>
        </authorList>
    </citation>
    <scope>NUCLEOTIDE SEQUENCE [LARGE SCALE GENOMIC DNA]</scope>
    <source>
        <strain evidence="1 2">DSM 12744</strain>
    </source>
</reference>
<protein>
    <recommendedName>
        <fullName evidence="3">Phage protein</fullName>
    </recommendedName>
</protein>
<dbReference type="AlphaFoldDB" id="A0A0R1MXZ4"/>
<keyword evidence="2" id="KW-1185">Reference proteome</keyword>
<name>A0A0R1MXZ4_9LACO</name>
<gene>
    <name evidence="1" type="ORF">FD09_GL002571</name>
</gene>
<accession>A0A0R1MXZ4</accession>
<proteinExistence type="predicted"/>
<dbReference type="OrthoDB" id="9948842at2"/>